<evidence type="ECO:0000256" key="1">
    <source>
        <dbReference type="SAM" id="SignalP"/>
    </source>
</evidence>
<dbReference type="PIRSF" id="PIRSF002741">
    <property type="entry name" value="MppA"/>
    <property type="match status" value="1"/>
</dbReference>
<proteinExistence type="predicted"/>
<dbReference type="InterPro" id="IPR000914">
    <property type="entry name" value="SBP_5_dom"/>
</dbReference>
<dbReference type="Gene3D" id="3.40.190.10">
    <property type="entry name" value="Periplasmic binding protein-like II"/>
    <property type="match status" value="1"/>
</dbReference>
<evidence type="ECO:0000259" key="2">
    <source>
        <dbReference type="Pfam" id="PF00496"/>
    </source>
</evidence>
<dbReference type="Pfam" id="PF00496">
    <property type="entry name" value="SBP_bac_5"/>
    <property type="match status" value="1"/>
</dbReference>
<feature type="domain" description="Solute-binding protein family 5" evidence="2">
    <location>
        <begin position="91"/>
        <end position="456"/>
    </location>
</feature>
<gene>
    <name evidence="3" type="ORF">OG398_13780</name>
</gene>
<sequence length="535" mass="57056">MSTITTGPRPRLRIAIALLAVVLPVAACSGEGADPGGGGSDGAPRDGGTLLVGSEADPSCLDAQQTGQVTAVDITRSVVDGLTYQEPKTGKIVPWLAKSFTTSADGSDFTFVLREGATFSDGKPVDAAAVKTTFDNLVKLPANGSPSYLIGYEGTTVTDAHRLTVKFSTANAQFLQATSTVGLGILSPATFTASPAERCRGKFIGSGPYVLDHYTTNQEVVLKKRKDYAWPSSSATNKGAAHFDEVKFSFIPEGGARTGALTSGQVQIAKALLPTDEAQFKGNGFRVLSAPGPGLVPPLSLNHKGILADRRVREALLKGIDRQELVDSVFSSSYKPATSVLSSVTPYYKDFSDKLRHDPDGAQVLLESAGWKPGEDGIRVKDGKPLALTWLIPAPMPPADEAVQQQLRKIGVDVKLKPVAPPVYVEQQQKGNFDLTAVGVTRADPDVLRNIFYSKGDNLWHLPAGKLDTYLEQEVSATDEKTRETAVNNAVEWILDHADTVPLYEGAQVHGVSDKVRGFGLDASNRFDLHDAWLG</sequence>
<organism evidence="3">
    <name type="scientific">Streptomyces sp. NBC_00008</name>
    <dbReference type="NCBI Taxonomy" id="2903610"/>
    <lineage>
        <taxon>Bacteria</taxon>
        <taxon>Bacillati</taxon>
        <taxon>Actinomycetota</taxon>
        <taxon>Actinomycetes</taxon>
        <taxon>Kitasatosporales</taxon>
        <taxon>Streptomycetaceae</taxon>
        <taxon>Streptomyces</taxon>
    </lineage>
</organism>
<dbReference type="CDD" id="cd08492">
    <property type="entry name" value="PBP2_NikA_DppA_OppA_like_15"/>
    <property type="match status" value="1"/>
</dbReference>
<dbReference type="GO" id="GO:0043190">
    <property type="term" value="C:ATP-binding cassette (ABC) transporter complex"/>
    <property type="evidence" value="ECO:0007669"/>
    <property type="project" value="InterPro"/>
</dbReference>
<dbReference type="InterPro" id="IPR030678">
    <property type="entry name" value="Peptide/Ni-bd"/>
</dbReference>
<feature type="signal peptide" evidence="1">
    <location>
        <begin position="1"/>
        <end position="27"/>
    </location>
</feature>
<feature type="chain" id="PRO_5043849937" evidence="1">
    <location>
        <begin position="28"/>
        <end position="535"/>
    </location>
</feature>
<keyword evidence="1" id="KW-0732">Signal</keyword>
<dbReference type="Gene3D" id="3.10.105.10">
    <property type="entry name" value="Dipeptide-binding Protein, Domain 3"/>
    <property type="match status" value="1"/>
</dbReference>
<name>A0AAU2VPI4_9ACTN</name>
<protein>
    <submittedName>
        <fullName evidence="3">ABC transporter substrate-binding protein</fullName>
    </submittedName>
</protein>
<dbReference type="GO" id="GO:0042597">
    <property type="term" value="C:periplasmic space"/>
    <property type="evidence" value="ECO:0007669"/>
    <property type="project" value="UniProtKB-ARBA"/>
</dbReference>
<dbReference type="GO" id="GO:1904680">
    <property type="term" value="F:peptide transmembrane transporter activity"/>
    <property type="evidence" value="ECO:0007669"/>
    <property type="project" value="TreeGrafter"/>
</dbReference>
<reference evidence="3" key="1">
    <citation type="submission" date="2022-10" db="EMBL/GenBank/DDBJ databases">
        <title>The complete genomes of actinobacterial strains from the NBC collection.</title>
        <authorList>
            <person name="Joergensen T.S."/>
            <person name="Alvarez Arevalo M."/>
            <person name="Sterndorff E.B."/>
            <person name="Faurdal D."/>
            <person name="Vuksanovic O."/>
            <person name="Mourched A.-S."/>
            <person name="Charusanti P."/>
            <person name="Shaw S."/>
            <person name="Blin K."/>
            <person name="Weber T."/>
        </authorList>
    </citation>
    <scope>NUCLEOTIDE SEQUENCE</scope>
    <source>
        <strain evidence="3">NBC_00008</strain>
    </source>
</reference>
<accession>A0AAU2VPI4</accession>
<dbReference type="PANTHER" id="PTHR30290">
    <property type="entry name" value="PERIPLASMIC BINDING COMPONENT OF ABC TRANSPORTER"/>
    <property type="match status" value="1"/>
</dbReference>
<dbReference type="EMBL" id="CP108313">
    <property type="protein sequence ID" value="WTW69263.1"/>
    <property type="molecule type" value="Genomic_DNA"/>
</dbReference>
<dbReference type="AlphaFoldDB" id="A0AAU2VPI4"/>
<dbReference type="InterPro" id="IPR039424">
    <property type="entry name" value="SBP_5"/>
</dbReference>
<dbReference type="GO" id="GO:0015833">
    <property type="term" value="P:peptide transport"/>
    <property type="evidence" value="ECO:0007669"/>
    <property type="project" value="TreeGrafter"/>
</dbReference>
<dbReference type="SUPFAM" id="SSF53850">
    <property type="entry name" value="Periplasmic binding protein-like II"/>
    <property type="match status" value="1"/>
</dbReference>
<evidence type="ECO:0000313" key="3">
    <source>
        <dbReference type="EMBL" id="WTW69263.1"/>
    </source>
</evidence>